<sequence>MSRFWQHYANHRLAAATGLNTEVAESSVMVAPRLARKEVFSLQGVWRYLAKKRLATADALYYHNAFPVAHC</sequence>
<reference evidence="1 2" key="1">
    <citation type="submission" date="2020-08" db="EMBL/GenBank/DDBJ databases">
        <title>Genomic Encyclopedia of Type Strains, Phase IV (KMG-IV): sequencing the most valuable type-strain genomes for metagenomic binning, comparative biology and taxonomic classification.</title>
        <authorList>
            <person name="Goeker M."/>
        </authorList>
    </citation>
    <scope>NUCLEOTIDE SEQUENCE [LARGE SCALE GENOMIC DNA]</scope>
    <source>
        <strain evidence="1 2">DSM 21255</strain>
    </source>
</reference>
<organism evidence="1 2">
    <name type="scientific">Negativicoccus succinicivorans</name>
    <dbReference type="NCBI Taxonomy" id="620903"/>
    <lineage>
        <taxon>Bacteria</taxon>
        <taxon>Bacillati</taxon>
        <taxon>Bacillota</taxon>
        <taxon>Negativicutes</taxon>
        <taxon>Veillonellales</taxon>
        <taxon>Veillonellaceae</taxon>
        <taxon>Negativicoccus</taxon>
    </lineage>
</organism>
<dbReference type="Proteomes" id="UP000591941">
    <property type="component" value="Unassembled WGS sequence"/>
</dbReference>
<protein>
    <submittedName>
        <fullName evidence="1">Uncharacterized protein</fullName>
    </submittedName>
</protein>
<dbReference type="EMBL" id="JACHHI010000006">
    <property type="protein sequence ID" value="MBB6478179.1"/>
    <property type="molecule type" value="Genomic_DNA"/>
</dbReference>
<evidence type="ECO:0000313" key="1">
    <source>
        <dbReference type="EMBL" id="MBB6478179.1"/>
    </source>
</evidence>
<proteinExistence type="predicted"/>
<evidence type="ECO:0000313" key="2">
    <source>
        <dbReference type="Proteomes" id="UP000591941"/>
    </source>
</evidence>
<dbReference type="AlphaFoldDB" id="A0A841R565"/>
<keyword evidence="2" id="KW-1185">Reference proteome</keyword>
<comment type="caution">
    <text evidence="1">The sequence shown here is derived from an EMBL/GenBank/DDBJ whole genome shotgun (WGS) entry which is preliminary data.</text>
</comment>
<gene>
    <name evidence="1" type="ORF">HNR45_001249</name>
</gene>
<dbReference type="GeneID" id="93486504"/>
<dbReference type="RefSeq" id="WP_024048456.1">
    <property type="nucleotide sequence ID" value="NZ_CABWNB010000002.1"/>
</dbReference>
<name>A0A841R565_9FIRM</name>
<accession>A0A841R565</accession>